<name>A0A2N8L0C3_9BURK</name>
<dbReference type="GO" id="GO:0045892">
    <property type="term" value="P:negative regulation of DNA-templated transcription"/>
    <property type="evidence" value="ECO:0007669"/>
    <property type="project" value="InterPro"/>
</dbReference>
<comment type="caution">
    <text evidence="5">The sequence shown here is derived from an EMBL/GenBank/DDBJ whole genome shotgun (WGS) entry which is preliminary data.</text>
</comment>
<protein>
    <submittedName>
        <fullName evidence="5">BlaI/MecI/CopY family transcriptional regulator</fullName>
    </submittedName>
</protein>
<reference evidence="5 6" key="1">
    <citation type="submission" date="2018-01" db="EMBL/GenBank/DDBJ databases">
        <title>Draft genome sequence of Paucibacter aquatile CR182 isolated from freshwater of the Nakdong River.</title>
        <authorList>
            <person name="Choi A."/>
            <person name="Chung E.J."/>
        </authorList>
    </citation>
    <scope>NUCLEOTIDE SEQUENCE [LARGE SCALE GENOMIC DNA]</scope>
    <source>
        <strain evidence="5 6">CR182</strain>
    </source>
</reference>
<dbReference type="AlphaFoldDB" id="A0A2N8L0C3"/>
<comment type="similarity">
    <text evidence="1">Belongs to the BlaI transcriptional regulatory family.</text>
</comment>
<proteinExistence type="inferred from homology"/>
<evidence type="ECO:0000256" key="4">
    <source>
        <dbReference type="ARBA" id="ARBA00023163"/>
    </source>
</evidence>
<dbReference type="GO" id="GO:0003677">
    <property type="term" value="F:DNA binding"/>
    <property type="evidence" value="ECO:0007669"/>
    <property type="project" value="UniProtKB-KW"/>
</dbReference>
<dbReference type="SUPFAM" id="SSF46785">
    <property type="entry name" value="Winged helix' DNA-binding domain"/>
    <property type="match status" value="1"/>
</dbReference>
<evidence type="ECO:0000256" key="1">
    <source>
        <dbReference type="ARBA" id="ARBA00011046"/>
    </source>
</evidence>
<keyword evidence="3" id="KW-0238">DNA-binding</keyword>
<dbReference type="PIRSF" id="PIRSF019455">
    <property type="entry name" value="CopR_AtkY"/>
    <property type="match status" value="1"/>
</dbReference>
<gene>
    <name evidence="5" type="ORF">C1O66_17540</name>
</gene>
<keyword evidence="6" id="KW-1185">Reference proteome</keyword>
<organism evidence="5 6">
    <name type="scientific">Kinneretia aquatilis</name>
    <dbReference type="NCBI Taxonomy" id="2070761"/>
    <lineage>
        <taxon>Bacteria</taxon>
        <taxon>Pseudomonadati</taxon>
        <taxon>Pseudomonadota</taxon>
        <taxon>Betaproteobacteria</taxon>
        <taxon>Burkholderiales</taxon>
        <taxon>Sphaerotilaceae</taxon>
        <taxon>Roseateles</taxon>
    </lineage>
</organism>
<evidence type="ECO:0000256" key="3">
    <source>
        <dbReference type="ARBA" id="ARBA00023125"/>
    </source>
</evidence>
<dbReference type="OrthoDB" id="279010at2"/>
<dbReference type="InterPro" id="IPR005650">
    <property type="entry name" value="BlaI_family"/>
</dbReference>
<dbReference type="Proteomes" id="UP000235916">
    <property type="component" value="Unassembled WGS sequence"/>
</dbReference>
<dbReference type="RefSeq" id="WP_102769067.1">
    <property type="nucleotide sequence ID" value="NZ_POSP01000003.1"/>
</dbReference>
<evidence type="ECO:0000313" key="6">
    <source>
        <dbReference type="Proteomes" id="UP000235916"/>
    </source>
</evidence>
<dbReference type="Pfam" id="PF03965">
    <property type="entry name" value="Penicillinase_R"/>
    <property type="match status" value="1"/>
</dbReference>
<dbReference type="Gene3D" id="1.10.10.10">
    <property type="entry name" value="Winged helix-like DNA-binding domain superfamily/Winged helix DNA-binding domain"/>
    <property type="match status" value="1"/>
</dbReference>
<sequence>MAKKDATLPPPISISDAEALVMEVLWQRHPQGADEIAEALAERQDWQLATVKTLVNRLFTKGAISAEKDGRRYLYSPLLRREDWLSSQSLGLIDRLFQGRLTPLVAHFSAQRKLSAAELKALKQLIQDYEND</sequence>
<dbReference type="EMBL" id="POSP01000003">
    <property type="protein sequence ID" value="PND39148.1"/>
    <property type="molecule type" value="Genomic_DNA"/>
</dbReference>
<evidence type="ECO:0000313" key="5">
    <source>
        <dbReference type="EMBL" id="PND39148.1"/>
    </source>
</evidence>
<evidence type="ECO:0000256" key="2">
    <source>
        <dbReference type="ARBA" id="ARBA00023015"/>
    </source>
</evidence>
<dbReference type="Gene3D" id="1.10.4040.10">
    <property type="entry name" value="Penicillinase repressor domain"/>
    <property type="match status" value="1"/>
</dbReference>
<dbReference type="InterPro" id="IPR036390">
    <property type="entry name" value="WH_DNA-bd_sf"/>
</dbReference>
<dbReference type="InterPro" id="IPR036388">
    <property type="entry name" value="WH-like_DNA-bd_sf"/>
</dbReference>
<accession>A0A2N8L0C3</accession>
<keyword evidence="4" id="KW-0804">Transcription</keyword>
<keyword evidence="2" id="KW-0805">Transcription regulation</keyword>